<dbReference type="Proteomes" id="UP001176941">
    <property type="component" value="Chromosome 9"/>
</dbReference>
<protein>
    <submittedName>
        <fullName evidence="1">Uncharacterized protein</fullName>
    </submittedName>
</protein>
<name>A0ABN8ZZW8_RANTA</name>
<proteinExistence type="predicted"/>
<keyword evidence="2" id="KW-1185">Reference proteome</keyword>
<sequence>MLSVEEISTFQTLRSCLHLLRFQARRGTQQSGERAFASAVGFKFLGKLDTCPESSEGVEVVIYRFYCEEISAVALGMAVPLESAACSLSLSAEQPSSPLRSNPPWLSGPSAGTASIVVRMQDWDLV</sequence>
<accession>A0ABN8ZZW8</accession>
<evidence type="ECO:0000313" key="1">
    <source>
        <dbReference type="EMBL" id="CAI9179304.1"/>
    </source>
</evidence>
<evidence type="ECO:0000313" key="2">
    <source>
        <dbReference type="Proteomes" id="UP001176941"/>
    </source>
</evidence>
<organism evidence="1 2">
    <name type="scientific">Rangifer tarandus platyrhynchus</name>
    <name type="common">Svalbard reindeer</name>
    <dbReference type="NCBI Taxonomy" id="3082113"/>
    <lineage>
        <taxon>Eukaryota</taxon>
        <taxon>Metazoa</taxon>
        <taxon>Chordata</taxon>
        <taxon>Craniata</taxon>
        <taxon>Vertebrata</taxon>
        <taxon>Euteleostomi</taxon>
        <taxon>Mammalia</taxon>
        <taxon>Eutheria</taxon>
        <taxon>Laurasiatheria</taxon>
        <taxon>Artiodactyla</taxon>
        <taxon>Ruminantia</taxon>
        <taxon>Pecora</taxon>
        <taxon>Cervidae</taxon>
        <taxon>Odocoileinae</taxon>
        <taxon>Rangifer</taxon>
    </lineage>
</organism>
<dbReference type="EMBL" id="OX459945">
    <property type="protein sequence ID" value="CAI9179304.1"/>
    <property type="molecule type" value="Genomic_DNA"/>
</dbReference>
<reference evidence="1" key="1">
    <citation type="submission" date="2023-04" db="EMBL/GenBank/DDBJ databases">
        <authorList>
            <consortium name="ELIXIR-Norway"/>
        </authorList>
    </citation>
    <scope>NUCLEOTIDE SEQUENCE [LARGE SCALE GENOMIC DNA]</scope>
</reference>
<gene>
    <name evidence="1" type="ORF">MRATA1EN1_LOCUS28266</name>
</gene>